<accession>A0A975F9H3</accession>
<organism evidence="1 2">
    <name type="scientific">Thiothrix unzii</name>
    <dbReference type="NCBI Taxonomy" id="111769"/>
    <lineage>
        <taxon>Bacteria</taxon>
        <taxon>Pseudomonadati</taxon>
        <taxon>Pseudomonadota</taxon>
        <taxon>Gammaproteobacteria</taxon>
        <taxon>Thiotrichales</taxon>
        <taxon>Thiotrichaceae</taxon>
        <taxon>Thiothrix</taxon>
    </lineage>
</organism>
<dbReference type="EMBL" id="CP072793">
    <property type="protein sequence ID" value="QTR53891.1"/>
    <property type="molecule type" value="Genomic_DNA"/>
</dbReference>
<dbReference type="RefSeq" id="WP_210219398.1">
    <property type="nucleotide sequence ID" value="NZ_CP072793.1"/>
</dbReference>
<sequence length="111" mass="12463">MILTALLIGALIGGVVASHWKELASWVKSVVIKLEEMIQKAIIGFKVFIQKVGEKIKEISKHYSQDKQGKWSETIVTREVPESEIPADILEKANRINQEIDVSHELQLALS</sequence>
<dbReference type="KEGG" id="tun:J9260_02020"/>
<dbReference type="AlphaFoldDB" id="A0A975F9H3"/>
<name>A0A975F9H3_9GAMM</name>
<dbReference type="Proteomes" id="UP000672009">
    <property type="component" value="Chromosome"/>
</dbReference>
<reference evidence="1" key="1">
    <citation type="submission" date="2021-04" db="EMBL/GenBank/DDBJ databases">
        <title>Genomics, taxonomy and metabolism of representatives of sulfur bacteria of the genus Thiothrix: Thiothrix fructosivorans QT, Thiothrix unzii A1T and three new species, Thiothrix subterranea sp. nov., Thiothrix litoralis sp. nov. and 'Candidatus Thiothrix anitrata' sp. nov.</title>
        <authorList>
            <person name="Ravin N.V."/>
            <person name="Smolyakov D."/>
            <person name="Rudenko T.S."/>
            <person name="Mardanov A.V."/>
            <person name="Beletsky A.V."/>
            <person name="Markov N.D."/>
            <person name="Fomenkov A.I."/>
            <person name="Roberts R.J."/>
            <person name="Karnachuk O.V."/>
            <person name="Novikov A."/>
            <person name="Grabovich M.Y."/>
        </authorList>
    </citation>
    <scope>NUCLEOTIDE SEQUENCE</scope>
    <source>
        <strain evidence="1">A1</strain>
    </source>
</reference>
<protein>
    <submittedName>
        <fullName evidence="1">Uncharacterized protein</fullName>
    </submittedName>
</protein>
<gene>
    <name evidence="1" type="ORF">J9260_02020</name>
</gene>
<evidence type="ECO:0000313" key="2">
    <source>
        <dbReference type="Proteomes" id="UP000672009"/>
    </source>
</evidence>
<evidence type="ECO:0000313" key="1">
    <source>
        <dbReference type="EMBL" id="QTR53891.1"/>
    </source>
</evidence>
<proteinExistence type="predicted"/>
<keyword evidence="2" id="KW-1185">Reference proteome</keyword>